<accession>A0A1G7CR50</accession>
<protein>
    <recommendedName>
        <fullName evidence="4">Lipoprotein</fullName>
    </recommendedName>
</protein>
<evidence type="ECO:0008006" key="4">
    <source>
        <dbReference type="Google" id="ProtNLM"/>
    </source>
</evidence>
<dbReference type="OrthoDB" id="8451541at2"/>
<evidence type="ECO:0000313" key="3">
    <source>
        <dbReference type="Proteomes" id="UP000198994"/>
    </source>
</evidence>
<feature type="signal peptide" evidence="1">
    <location>
        <begin position="1"/>
        <end position="20"/>
    </location>
</feature>
<dbReference type="AlphaFoldDB" id="A0A1G7CR50"/>
<evidence type="ECO:0000256" key="1">
    <source>
        <dbReference type="SAM" id="SignalP"/>
    </source>
</evidence>
<keyword evidence="3" id="KW-1185">Reference proteome</keyword>
<dbReference type="Proteomes" id="UP000198994">
    <property type="component" value="Unassembled WGS sequence"/>
</dbReference>
<keyword evidence="1" id="KW-0732">Signal</keyword>
<dbReference type="PROSITE" id="PS51257">
    <property type="entry name" value="PROKAR_LIPOPROTEIN"/>
    <property type="match status" value="1"/>
</dbReference>
<gene>
    <name evidence="2" type="ORF">SAMN04488105_103301</name>
</gene>
<dbReference type="RefSeq" id="WP_089956617.1">
    <property type="nucleotide sequence ID" value="NZ_FNAV01000003.1"/>
</dbReference>
<reference evidence="3" key="1">
    <citation type="submission" date="2016-10" db="EMBL/GenBank/DDBJ databases">
        <authorList>
            <person name="Varghese N."/>
            <person name="Submissions S."/>
        </authorList>
    </citation>
    <scope>NUCLEOTIDE SEQUENCE [LARGE SCALE GENOMIC DNA]</scope>
    <source>
        <strain evidence="3">DSM 10146</strain>
    </source>
</reference>
<proteinExistence type="predicted"/>
<name>A0A1G7CR50_9RHOB</name>
<dbReference type="STRING" id="282683.SAMN04488105_103301"/>
<evidence type="ECO:0000313" key="2">
    <source>
        <dbReference type="EMBL" id="SDE41701.1"/>
    </source>
</evidence>
<organism evidence="2 3">
    <name type="scientific">Salipiger thiooxidans</name>
    <dbReference type="NCBI Taxonomy" id="282683"/>
    <lineage>
        <taxon>Bacteria</taxon>
        <taxon>Pseudomonadati</taxon>
        <taxon>Pseudomonadota</taxon>
        <taxon>Alphaproteobacteria</taxon>
        <taxon>Rhodobacterales</taxon>
        <taxon>Roseobacteraceae</taxon>
        <taxon>Salipiger</taxon>
    </lineage>
</organism>
<feature type="chain" id="PRO_5011654937" description="Lipoprotein" evidence="1">
    <location>
        <begin position="21"/>
        <end position="155"/>
    </location>
</feature>
<sequence>MKRLLLSLLASAVLAQPALALSCAPADLSRDFRAAAESEDTWVVVEGVVTPDRASLPTSSDDKGVPRTLNARLKGMSLGAGGFVNEFDADITVNVTCAGPWCGSVPSGKVLAFLRQQDGTLVMTSGPCPAMLYANPTDAQKAEIVACVTEGSCGQ</sequence>
<dbReference type="EMBL" id="FNAV01000003">
    <property type="protein sequence ID" value="SDE41701.1"/>
    <property type="molecule type" value="Genomic_DNA"/>
</dbReference>